<evidence type="ECO:0000313" key="4">
    <source>
        <dbReference type="Proteomes" id="UP000279029"/>
    </source>
</evidence>
<accession>A0A3P7PUF9</accession>
<keyword evidence="4" id="KW-1185">Reference proteome</keyword>
<dbReference type="PROSITE" id="PS50012">
    <property type="entry name" value="RCC1_3"/>
    <property type="match status" value="1"/>
</dbReference>
<dbReference type="Gene3D" id="2.130.10.30">
    <property type="entry name" value="Regulator of chromosome condensation 1/beta-lactamase-inhibitor protein II"/>
    <property type="match status" value="2"/>
</dbReference>
<dbReference type="OrthoDB" id="27389at2"/>
<evidence type="ECO:0000313" key="3">
    <source>
        <dbReference type="EMBL" id="VDN47587.1"/>
    </source>
</evidence>
<protein>
    <recommendedName>
        <fullName evidence="2">SLH domain-containing protein</fullName>
    </recommendedName>
</protein>
<feature type="domain" description="SLH" evidence="2">
    <location>
        <begin position="417"/>
        <end position="480"/>
    </location>
</feature>
<evidence type="ECO:0000256" key="1">
    <source>
        <dbReference type="ARBA" id="ARBA00022737"/>
    </source>
</evidence>
<dbReference type="InterPro" id="IPR000408">
    <property type="entry name" value="Reg_chr_condens"/>
</dbReference>
<dbReference type="PROSITE" id="PS51272">
    <property type="entry name" value="SLH"/>
    <property type="match status" value="2"/>
</dbReference>
<name>A0A3P7PUF9_9FIRM</name>
<evidence type="ECO:0000259" key="2">
    <source>
        <dbReference type="PROSITE" id="PS51272"/>
    </source>
</evidence>
<dbReference type="InterPro" id="IPR009091">
    <property type="entry name" value="RCC1/BLIP-II"/>
</dbReference>
<dbReference type="Proteomes" id="UP000279029">
    <property type="component" value="Chromosome"/>
</dbReference>
<dbReference type="Pfam" id="PF13540">
    <property type="entry name" value="RCC1_2"/>
    <property type="match status" value="1"/>
</dbReference>
<sequence length="540" mass="60193">MKRIITMILIFTLTLTMNTNIKIHAMGESNFIAAGWGTTFFIKDDGSLWGYGKNDQGLLNSDLAYIDEPKQLLEDVKSISVNRYAVLIVKNDNTLWYWGRLPGHTKTAIPIKILDGVVMATLDGYNNQLIFVLKADGTLLQFNKTMFEPVAHNSKVKFITIGGYNRFFINEANELWGWNDVSSTTYGALGVGHTEPVQQPVKILEEVDYVVGDLTTTMIVRKDGTLWMSGSGYLGKFYDGTKVINGPVLKPIKVMDLVMHVAIRDSEFYAIKKDYTLWTWGKNSNFGLGMNPLPSPVIWTTEVYNMTAGYQHQVVLKSDGTLWTGGRKDGVYKALHNTQNVLRQTATGLVDVPASWALAEVRQAENIALIPMILQDDYAKTINRSEFCTLAIASIEVTMGMTIEAYLDSMEVEMPSTSPFVDVLALTETSRRDILAAYALGIVEGTSETTFDPMNPITREQAAKMLTATATALNMETDATLPVFEDASLISEWAKPYIGYMFDTKIMGGIGENRFDPKGGFQRQQAFMTVLRLHKMIAEE</sequence>
<feature type="domain" description="SLH" evidence="2">
    <location>
        <begin position="481"/>
        <end position="540"/>
    </location>
</feature>
<dbReference type="KEGG" id="cbar:PATL70BA_1699"/>
<proteinExistence type="predicted"/>
<dbReference type="PANTHER" id="PTHR45982:SF1">
    <property type="entry name" value="REGULATOR OF CHROMOSOME CONDENSATION"/>
    <property type="match status" value="1"/>
</dbReference>
<dbReference type="RefSeq" id="WP_125136869.1">
    <property type="nucleotide sequence ID" value="NZ_LR130778.1"/>
</dbReference>
<dbReference type="EMBL" id="LR130778">
    <property type="protein sequence ID" value="VDN47587.1"/>
    <property type="molecule type" value="Genomic_DNA"/>
</dbReference>
<dbReference type="InterPro" id="IPR051553">
    <property type="entry name" value="Ran_GTPase-activating"/>
</dbReference>
<dbReference type="PANTHER" id="PTHR45982">
    <property type="entry name" value="REGULATOR OF CHROMOSOME CONDENSATION"/>
    <property type="match status" value="1"/>
</dbReference>
<organism evidence="3 4">
    <name type="scientific">Petrocella atlantisensis</name>
    <dbReference type="NCBI Taxonomy" id="2173034"/>
    <lineage>
        <taxon>Bacteria</taxon>
        <taxon>Bacillati</taxon>
        <taxon>Bacillota</taxon>
        <taxon>Clostridia</taxon>
        <taxon>Lachnospirales</taxon>
        <taxon>Vallitaleaceae</taxon>
        <taxon>Petrocella</taxon>
    </lineage>
</organism>
<dbReference type="Pfam" id="PF00395">
    <property type="entry name" value="SLH"/>
    <property type="match status" value="2"/>
</dbReference>
<dbReference type="SUPFAM" id="SSF50985">
    <property type="entry name" value="RCC1/BLIP-II"/>
    <property type="match status" value="1"/>
</dbReference>
<dbReference type="InterPro" id="IPR001119">
    <property type="entry name" value="SLH_dom"/>
</dbReference>
<reference evidence="3 4" key="1">
    <citation type="submission" date="2018-09" db="EMBL/GenBank/DDBJ databases">
        <authorList>
            <person name="Postec A."/>
        </authorList>
    </citation>
    <scope>NUCLEOTIDE SEQUENCE [LARGE SCALE GENOMIC DNA]</scope>
    <source>
        <strain evidence="3">70B-A</strain>
    </source>
</reference>
<keyword evidence="1" id="KW-0677">Repeat</keyword>
<gene>
    <name evidence="3" type="ORF">PATL70BA_1699</name>
</gene>
<dbReference type="AlphaFoldDB" id="A0A3P7PUF9"/>